<dbReference type="Proteomes" id="UP001056937">
    <property type="component" value="Chromosome 1"/>
</dbReference>
<dbReference type="EMBL" id="CP084930">
    <property type="protein sequence ID" value="USI73574.1"/>
    <property type="molecule type" value="Genomic_DNA"/>
</dbReference>
<dbReference type="PANTHER" id="PTHR33778:SF1">
    <property type="entry name" value="MAGNESIUM TRANSPORTER YHID-RELATED"/>
    <property type="match status" value="1"/>
</dbReference>
<comment type="similarity">
    <text evidence="2 7">Belongs to the MgtC/SapB family.</text>
</comment>
<feature type="transmembrane region" description="Helical" evidence="7">
    <location>
        <begin position="38"/>
        <end position="59"/>
    </location>
</feature>
<evidence type="ECO:0000256" key="1">
    <source>
        <dbReference type="ARBA" id="ARBA00004651"/>
    </source>
</evidence>
<keyword evidence="3" id="KW-1003">Cell membrane</keyword>
<feature type="transmembrane region" description="Helical" evidence="7">
    <location>
        <begin position="103"/>
        <end position="135"/>
    </location>
</feature>
<evidence type="ECO:0000256" key="5">
    <source>
        <dbReference type="ARBA" id="ARBA00022989"/>
    </source>
</evidence>
<keyword evidence="5 7" id="KW-1133">Transmembrane helix</keyword>
<name>A0ABY4X9F1_9SPHN</name>
<feature type="domain" description="MgtC/SapB/SrpB/YhiD N-terminal" evidence="8">
    <location>
        <begin position="11"/>
        <end position="140"/>
    </location>
</feature>
<dbReference type="Pfam" id="PF02308">
    <property type="entry name" value="MgtC"/>
    <property type="match status" value="1"/>
</dbReference>
<feature type="transmembrane region" description="Helical" evidence="7">
    <location>
        <begin position="71"/>
        <end position="91"/>
    </location>
</feature>
<evidence type="ECO:0000256" key="6">
    <source>
        <dbReference type="ARBA" id="ARBA00023136"/>
    </source>
</evidence>
<protein>
    <recommendedName>
        <fullName evidence="7">Protein MgtC</fullName>
    </recommendedName>
</protein>
<keyword evidence="6 7" id="KW-0472">Membrane</keyword>
<dbReference type="PANTHER" id="PTHR33778">
    <property type="entry name" value="PROTEIN MGTC"/>
    <property type="match status" value="1"/>
</dbReference>
<comment type="subcellular location">
    <subcellularLocation>
        <location evidence="7">Cell inner membrane</location>
        <topology evidence="7">Multi-pass membrane protein</topology>
    </subcellularLocation>
    <subcellularLocation>
        <location evidence="1">Cell membrane</location>
        <topology evidence="1">Multi-pass membrane protein</topology>
    </subcellularLocation>
</comment>
<reference evidence="9" key="1">
    <citation type="journal article" date="2022" name="Toxins">
        <title>Genomic Analysis of Sphingopyxis sp. USTB-05 for Biodegrading Cyanobacterial Hepatotoxins.</title>
        <authorList>
            <person name="Liu C."/>
            <person name="Xu Q."/>
            <person name="Zhao Z."/>
            <person name="Zhang H."/>
            <person name="Liu X."/>
            <person name="Yin C."/>
            <person name="Liu Y."/>
            <person name="Yan H."/>
        </authorList>
    </citation>
    <scope>NUCLEOTIDE SEQUENCE</scope>
    <source>
        <strain evidence="9">NBD5</strain>
    </source>
</reference>
<evidence type="ECO:0000256" key="2">
    <source>
        <dbReference type="ARBA" id="ARBA00009298"/>
    </source>
</evidence>
<keyword evidence="4 7" id="KW-0812">Transmembrane</keyword>
<evidence type="ECO:0000313" key="10">
    <source>
        <dbReference type="Proteomes" id="UP001056937"/>
    </source>
</evidence>
<keyword evidence="7" id="KW-0997">Cell inner membrane</keyword>
<dbReference type="RefSeq" id="WP_252167383.1">
    <property type="nucleotide sequence ID" value="NZ_CP084930.1"/>
</dbReference>
<keyword evidence="10" id="KW-1185">Reference proteome</keyword>
<evidence type="ECO:0000256" key="3">
    <source>
        <dbReference type="ARBA" id="ARBA00022475"/>
    </source>
</evidence>
<sequence>MISNTDIAIRLLASALLGSLIGFERERLLWAAGVRTHMLVSVGSALLIIVSAYGFTNATQMPHVVLDPSRVAAQVVSGIGFLGAGSILLRGQAVKGLTTAASIWSVAAIGLASGAGLYFAAGLATAIILLILVGIKPLEEAYRARVQSAVVKVSAERAALDPEGIKKQLGLRGGQIRRMTAVPGDDDLDLVTLNLVKVSQRDIRMAAARLKDAPGVHEVTIGKVRKVRDGDGEPLS</sequence>
<dbReference type="InterPro" id="IPR003416">
    <property type="entry name" value="MgtC/SapB/SrpB/YhiD_fam"/>
</dbReference>
<proteinExistence type="inferred from homology"/>
<dbReference type="InterPro" id="IPR049177">
    <property type="entry name" value="MgtC_SapB_SrpB_YhiD_N"/>
</dbReference>
<evidence type="ECO:0000259" key="8">
    <source>
        <dbReference type="Pfam" id="PF02308"/>
    </source>
</evidence>
<evidence type="ECO:0000313" key="9">
    <source>
        <dbReference type="EMBL" id="USI73574.1"/>
    </source>
</evidence>
<evidence type="ECO:0000256" key="4">
    <source>
        <dbReference type="ARBA" id="ARBA00022692"/>
    </source>
</evidence>
<organism evidence="9 10">
    <name type="scientific">Sphingomonas morindae</name>
    <dbReference type="NCBI Taxonomy" id="1541170"/>
    <lineage>
        <taxon>Bacteria</taxon>
        <taxon>Pseudomonadati</taxon>
        <taxon>Pseudomonadota</taxon>
        <taxon>Alphaproteobacteria</taxon>
        <taxon>Sphingomonadales</taxon>
        <taxon>Sphingomonadaceae</taxon>
        <taxon>Sphingomonas</taxon>
    </lineage>
</organism>
<gene>
    <name evidence="9" type="ORF">LHA26_03575</name>
</gene>
<dbReference type="PRINTS" id="PR01837">
    <property type="entry name" value="MGTCSAPBPROT"/>
</dbReference>
<accession>A0ABY4X9F1</accession>
<evidence type="ECO:0000256" key="7">
    <source>
        <dbReference type="RuleBase" id="RU365041"/>
    </source>
</evidence>